<evidence type="ECO:0000256" key="5">
    <source>
        <dbReference type="ARBA" id="ARBA00022528"/>
    </source>
</evidence>
<dbReference type="PANTHER" id="PTHR31739">
    <property type="entry name" value="ENT-COPALYL DIPHOSPHATE SYNTHASE, CHLOROPLASTIC"/>
    <property type="match status" value="1"/>
</dbReference>
<dbReference type="Gene3D" id="1.50.10.130">
    <property type="entry name" value="Terpene synthase, N-terminal domain"/>
    <property type="match status" value="1"/>
</dbReference>
<accession>R9UM66</accession>
<dbReference type="CDD" id="cd00684">
    <property type="entry name" value="Terpene_cyclase_plant_C1"/>
    <property type="match status" value="1"/>
</dbReference>
<evidence type="ECO:0000256" key="8">
    <source>
        <dbReference type="ARBA" id="ARBA00022842"/>
    </source>
</evidence>
<evidence type="ECO:0000256" key="10">
    <source>
        <dbReference type="ARBA" id="ARBA00023239"/>
    </source>
</evidence>
<dbReference type="GO" id="GO:0000287">
    <property type="term" value="F:magnesium ion binding"/>
    <property type="evidence" value="ECO:0007669"/>
    <property type="project" value="InterPro"/>
</dbReference>
<keyword evidence="7" id="KW-0479">Metal-binding</keyword>
<evidence type="ECO:0000256" key="9">
    <source>
        <dbReference type="ARBA" id="ARBA00022946"/>
    </source>
</evidence>
<dbReference type="InterPro" id="IPR008930">
    <property type="entry name" value="Terpenoid_cyclase/PrenylTrfase"/>
</dbReference>
<dbReference type="FunFam" id="1.10.600.10:FF:000005">
    <property type="entry name" value="Ent-kaur-16-ene synthase, chloroplastic"/>
    <property type="match status" value="1"/>
</dbReference>
<comment type="similarity">
    <text evidence="4">Belongs to the terpene synthase family.</text>
</comment>
<dbReference type="PANTHER" id="PTHR31739:SF3">
    <property type="entry name" value="ENT-KAUR-16-ENE SYNTHASE, CHLOROPLASTIC"/>
    <property type="match status" value="1"/>
</dbReference>
<dbReference type="InterPro" id="IPR036965">
    <property type="entry name" value="Terpene_synth_N_sf"/>
</dbReference>
<proteinExistence type="evidence at transcript level"/>
<evidence type="ECO:0000256" key="4">
    <source>
        <dbReference type="ARBA" id="ARBA00006333"/>
    </source>
</evidence>
<dbReference type="GO" id="GO:0009686">
    <property type="term" value="P:gibberellin biosynthetic process"/>
    <property type="evidence" value="ECO:0007669"/>
    <property type="project" value="TreeGrafter"/>
</dbReference>
<dbReference type="GO" id="GO:0009507">
    <property type="term" value="C:chloroplast"/>
    <property type="evidence" value="ECO:0007669"/>
    <property type="project" value="UniProtKB-SubCell"/>
</dbReference>
<dbReference type="InterPro" id="IPR008949">
    <property type="entry name" value="Isoprenoid_synthase_dom_sf"/>
</dbReference>
<dbReference type="Pfam" id="PF01397">
    <property type="entry name" value="Terpene_synth"/>
    <property type="match status" value="1"/>
</dbReference>
<keyword evidence="8" id="KW-0460">Magnesium</keyword>
<dbReference type="GO" id="GO:0010333">
    <property type="term" value="F:terpene synthase activity"/>
    <property type="evidence" value="ECO:0007669"/>
    <property type="project" value="InterPro"/>
</dbReference>
<evidence type="ECO:0000256" key="3">
    <source>
        <dbReference type="ARBA" id="ARBA00004721"/>
    </source>
</evidence>
<evidence type="ECO:0000313" key="13">
    <source>
        <dbReference type="EMBL" id="AGN70881.1"/>
    </source>
</evidence>
<dbReference type="SFLD" id="SFLDG01014">
    <property type="entry name" value="Terpene_Cyclase_Like_1_N-term"/>
    <property type="match status" value="1"/>
</dbReference>
<keyword evidence="6" id="KW-0934">Plastid</keyword>
<name>R9UM66_9LAMI</name>
<dbReference type="InterPro" id="IPR044814">
    <property type="entry name" value="Terpene_cyclase_plant_C1"/>
</dbReference>
<evidence type="ECO:0000259" key="11">
    <source>
        <dbReference type="Pfam" id="PF01397"/>
    </source>
</evidence>
<dbReference type="SUPFAM" id="SSF48239">
    <property type="entry name" value="Terpenoid cyclases/Protein prenyltransferases"/>
    <property type="match status" value="2"/>
</dbReference>
<dbReference type="GO" id="GO:0033331">
    <property type="term" value="P:ent-kaurene metabolic process"/>
    <property type="evidence" value="ECO:0007669"/>
    <property type="project" value="UniProtKB-ARBA"/>
</dbReference>
<comment type="cofactor">
    <cofactor evidence="1">
        <name>Mg(2+)</name>
        <dbReference type="ChEBI" id="CHEBI:18420"/>
    </cofactor>
</comment>
<dbReference type="InterPro" id="IPR050148">
    <property type="entry name" value="Terpene_synthase-like"/>
</dbReference>
<feature type="domain" description="Terpene synthase N-terminal" evidence="11">
    <location>
        <begin position="228"/>
        <end position="426"/>
    </location>
</feature>
<evidence type="ECO:0000256" key="2">
    <source>
        <dbReference type="ARBA" id="ARBA00004229"/>
    </source>
</evidence>
<organism evidence="13">
    <name type="scientific">Plectranthus barbatus</name>
    <dbReference type="NCBI Taxonomy" id="41228"/>
    <lineage>
        <taxon>Eukaryota</taxon>
        <taxon>Viridiplantae</taxon>
        <taxon>Streptophyta</taxon>
        <taxon>Embryophyta</taxon>
        <taxon>Tracheophyta</taxon>
        <taxon>Spermatophyta</taxon>
        <taxon>Magnoliopsida</taxon>
        <taxon>eudicotyledons</taxon>
        <taxon>Gunneridae</taxon>
        <taxon>Pentapetalae</taxon>
        <taxon>asterids</taxon>
        <taxon>lamiids</taxon>
        <taxon>Lamiales</taxon>
        <taxon>Lamiaceae</taxon>
        <taxon>Nepetoideae</taxon>
        <taxon>Ocimeae</taxon>
        <taxon>Plectranthinae</taxon>
        <taxon>Plectranthus</taxon>
    </lineage>
</organism>
<evidence type="ECO:0000256" key="7">
    <source>
        <dbReference type="ARBA" id="ARBA00022723"/>
    </source>
</evidence>
<dbReference type="SUPFAM" id="SSF48576">
    <property type="entry name" value="Terpenoid synthases"/>
    <property type="match status" value="1"/>
</dbReference>
<feature type="domain" description="Terpene synthase metal-binding" evidence="12">
    <location>
        <begin position="499"/>
        <end position="733"/>
    </location>
</feature>
<sequence>MSLPLSTCVLFVPKGSQFWSSRFSYASASLEVGFQRATSAQIAPLSKSFEETKGRIAKLFHKDELSISTYDTAWVAMVPSPTSSEEPCFPACLNWLLENQCLDGSWARPHHHPMLKKDVLSSTLACILALKKWGVGEEQINRGLHFIELNFASATEKCQITPMGFDIVFPAMLDRARALSLNIRLEPTTLNDLMNKRDLELNRCYQSSSTEREVYRAYIAEGMGKLQNWESVMKYQRKNGTLFNCPSTTAAAFTALRNSDCLNYLHLALNKFGDAVPAVFPLDIYSQLCIVDNLERVGISRHFLTEIQSVLDGTYRSWLQGDEQIFMDASTCALAFRTLRMNGYNVSSDPITKLIQEGSFSRNTMDINTTLELYRASELILYPDERDLEEHNLRLKTILDQELSGGGFILSRQLGRNINAEVKQALESPFYAIMDRMAKRRSIEHYHIDNTRILKTSYCSPNFGNEDFLSLSVEDFNRCQVIHREELRELERWVIENRLDELKFARSKSAYCYFSAAATIFSPELSDARMSWAKNGVLTTVVDDFFDVGGSVEELKNLIQLVELWDVDVSRECISPSVQIIFSALKHTIREIGDKGFKLQGRSITDHIIAIWLDLLYSMMKESEWGREKAVPTIDEYISNAYVSFALGPIVLPALYLVGPKLSEEMVNHADYHNLFKSMSTCGRLLNDIRGYERELKDGKLNTLSLYMVNNEGEISWEAAILEVKSWIERERRELLRSVLEEEKSVVPKACKELFWHMCTVVHLFYSKDDGFTSQDLLSAVNAIIYQPLVLE</sequence>
<keyword evidence="9" id="KW-0809">Transit peptide</keyword>
<evidence type="ECO:0000259" key="12">
    <source>
        <dbReference type="Pfam" id="PF03936"/>
    </source>
</evidence>
<comment type="subcellular location">
    <subcellularLocation>
        <location evidence="2">Plastid</location>
        <location evidence="2">Chloroplast</location>
    </subcellularLocation>
</comment>
<dbReference type="Gene3D" id="1.10.600.10">
    <property type="entry name" value="Farnesyl Diphosphate Synthase"/>
    <property type="match status" value="1"/>
</dbReference>
<evidence type="ECO:0000256" key="6">
    <source>
        <dbReference type="ARBA" id="ARBA00022640"/>
    </source>
</evidence>
<dbReference type="FunFam" id="1.50.10.130:FF:000002">
    <property type="entry name" value="Ent-copalyl diphosphate synthase, chloroplastic"/>
    <property type="match status" value="1"/>
</dbReference>
<dbReference type="InterPro" id="IPR001906">
    <property type="entry name" value="Terpene_synth_N"/>
</dbReference>
<dbReference type="EMBL" id="KC702394">
    <property type="protein sequence ID" value="AGN70881.1"/>
    <property type="molecule type" value="mRNA"/>
</dbReference>
<evidence type="ECO:0000256" key="1">
    <source>
        <dbReference type="ARBA" id="ARBA00001946"/>
    </source>
</evidence>
<dbReference type="InterPro" id="IPR005630">
    <property type="entry name" value="Terpene_synthase_metal-bd"/>
</dbReference>
<comment type="pathway">
    <text evidence="3">Secondary metabolite biosynthesis; terpenoid biosynthesis.</text>
</comment>
<dbReference type="FunFam" id="1.50.10.160:FF:000002">
    <property type="entry name" value="cis-abienol synthase, chloroplastic"/>
    <property type="match status" value="1"/>
</dbReference>
<reference evidence="13" key="1">
    <citation type="journal article" date="2013" name="Plant Physiol.">
        <title>Gene discovery of modular diterpene metabolism in nonmodel systems.</title>
        <authorList>
            <person name="Zerbe P."/>
            <person name="Hamberger B."/>
            <person name="Yuen M.M."/>
            <person name="Chiang A."/>
            <person name="Sandhu H.K."/>
            <person name="Madilao L.L."/>
            <person name="Nguyen A."/>
            <person name="Hamberger B."/>
            <person name="Bach S.S."/>
            <person name="Bohlmann J."/>
        </authorList>
    </citation>
    <scope>NUCLEOTIDE SEQUENCE</scope>
</reference>
<dbReference type="AlphaFoldDB" id="R9UM66"/>
<dbReference type="Pfam" id="PF03936">
    <property type="entry name" value="Terpene_synth_C"/>
    <property type="match status" value="1"/>
</dbReference>
<dbReference type="Gene3D" id="1.50.10.160">
    <property type="match status" value="1"/>
</dbReference>
<keyword evidence="10" id="KW-0456">Lyase</keyword>
<keyword evidence="5" id="KW-0150">Chloroplast</keyword>
<protein>
    <submittedName>
        <fullName evidence="13">Ent-kaurene synthase</fullName>
    </submittedName>
</protein>